<evidence type="ECO:0000256" key="9">
    <source>
        <dbReference type="RuleBase" id="RU366046"/>
    </source>
</evidence>
<evidence type="ECO:0000313" key="11">
    <source>
        <dbReference type="EMBL" id="PSK84088.1"/>
    </source>
</evidence>
<dbReference type="GO" id="GO:0006012">
    <property type="term" value="P:galactose metabolic process"/>
    <property type="evidence" value="ECO:0007669"/>
    <property type="project" value="UniProtKB-UniPathway"/>
</dbReference>
<dbReference type="InterPro" id="IPR016040">
    <property type="entry name" value="NAD(P)-bd_dom"/>
</dbReference>
<dbReference type="NCBIfam" id="NF007956">
    <property type="entry name" value="PRK10675.1"/>
    <property type="match status" value="1"/>
</dbReference>
<dbReference type="Gene3D" id="3.90.25.10">
    <property type="entry name" value="UDP-galactose 4-epimerase, domain 1"/>
    <property type="match status" value="1"/>
</dbReference>
<evidence type="ECO:0000259" key="10">
    <source>
        <dbReference type="Pfam" id="PF16363"/>
    </source>
</evidence>
<dbReference type="GO" id="GO:0005829">
    <property type="term" value="C:cytosol"/>
    <property type="evidence" value="ECO:0007669"/>
    <property type="project" value="TreeGrafter"/>
</dbReference>
<comment type="pathway">
    <text evidence="3 9">Carbohydrate metabolism; galactose metabolism.</text>
</comment>
<proteinExistence type="inferred from homology"/>
<feature type="domain" description="NAD(P)-binding" evidence="10">
    <location>
        <begin position="4"/>
        <end position="324"/>
    </location>
</feature>
<evidence type="ECO:0000256" key="7">
    <source>
        <dbReference type="ARBA" id="ARBA00023027"/>
    </source>
</evidence>
<evidence type="ECO:0000313" key="13">
    <source>
        <dbReference type="Proteomes" id="UP000193495"/>
    </source>
</evidence>
<evidence type="ECO:0000313" key="14">
    <source>
        <dbReference type="Proteomes" id="UP000240624"/>
    </source>
</evidence>
<dbReference type="NCBIfam" id="TIGR01179">
    <property type="entry name" value="galE"/>
    <property type="match status" value="1"/>
</dbReference>
<dbReference type="PANTHER" id="PTHR43725:SF47">
    <property type="entry name" value="UDP-GLUCOSE 4-EPIMERASE"/>
    <property type="match status" value="1"/>
</dbReference>
<keyword evidence="14" id="KW-1185">Reference proteome</keyword>
<comment type="catalytic activity">
    <reaction evidence="1 9">
        <text>UDP-alpha-D-glucose = UDP-alpha-D-galactose</text>
        <dbReference type="Rhea" id="RHEA:22168"/>
        <dbReference type="ChEBI" id="CHEBI:58885"/>
        <dbReference type="ChEBI" id="CHEBI:66914"/>
        <dbReference type="EC" id="5.1.3.2"/>
    </reaction>
</comment>
<dbReference type="PANTHER" id="PTHR43725">
    <property type="entry name" value="UDP-GLUCOSE 4-EPIMERASE"/>
    <property type="match status" value="1"/>
</dbReference>
<evidence type="ECO:0000256" key="4">
    <source>
        <dbReference type="ARBA" id="ARBA00007637"/>
    </source>
</evidence>
<dbReference type="EC" id="5.1.3.2" evidence="5 9"/>
<evidence type="ECO:0000313" key="12">
    <source>
        <dbReference type="EMBL" id="SLN59218.1"/>
    </source>
</evidence>
<keyword evidence="7 9" id="KW-0520">NAD</keyword>
<dbReference type="Proteomes" id="UP000240624">
    <property type="component" value="Unassembled WGS sequence"/>
</dbReference>
<sequence length="346" mass="37417">MRVLVTGGAGYIGSHTLVELLGQGHEVACVDNYSNGSPEALRRVGELVPQGALHAHDADVRDTAALDRIFAEFRPEAVIHFAGLKAVGESVEKPVEYYDVNVTGTLSLLRAMDRAECQRIIFSSSATVYGEPVFLPYTEAHPLAPTSVYGHTKRFAEQILTDWPAARPGSAVMLLRYFNPVGAHESGRIGEDPQGVPNNLMPYLAQVATGRQERLRIFGDDYPTPDGTGVRDYIHVVDLARAHVAALDRAAASAGAETYNIGTGRGYSVREMLDAFSAAVGRALPFEVLPRRAGDIAEMQADCSHAAEKLGWRASLGVEEMARDLWRWQQANPQGYATAADQLAGS</sequence>
<dbReference type="Proteomes" id="UP000193495">
    <property type="component" value="Unassembled WGS sequence"/>
</dbReference>
<organism evidence="12 13">
    <name type="scientific">Limimaricola soesokkakensis</name>
    <dbReference type="NCBI Taxonomy" id="1343159"/>
    <lineage>
        <taxon>Bacteria</taxon>
        <taxon>Pseudomonadati</taxon>
        <taxon>Pseudomonadota</taxon>
        <taxon>Alphaproteobacteria</taxon>
        <taxon>Rhodobacterales</taxon>
        <taxon>Paracoccaceae</taxon>
        <taxon>Limimaricola</taxon>
    </lineage>
</organism>
<dbReference type="OrthoDB" id="9801785at2"/>
<keyword evidence="8 9" id="KW-0413">Isomerase</keyword>
<evidence type="ECO:0000256" key="1">
    <source>
        <dbReference type="ARBA" id="ARBA00000083"/>
    </source>
</evidence>
<evidence type="ECO:0000256" key="8">
    <source>
        <dbReference type="ARBA" id="ARBA00023235"/>
    </source>
</evidence>
<evidence type="ECO:0000256" key="3">
    <source>
        <dbReference type="ARBA" id="ARBA00004947"/>
    </source>
</evidence>
<evidence type="ECO:0000256" key="2">
    <source>
        <dbReference type="ARBA" id="ARBA00001911"/>
    </source>
</evidence>
<dbReference type="GO" id="GO:0003978">
    <property type="term" value="F:UDP-glucose 4-epimerase activity"/>
    <property type="evidence" value="ECO:0007669"/>
    <property type="project" value="UniProtKB-UniRule"/>
</dbReference>
<dbReference type="AlphaFoldDB" id="A0A1X6ZRD4"/>
<evidence type="ECO:0000256" key="5">
    <source>
        <dbReference type="ARBA" id="ARBA00013189"/>
    </source>
</evidence>
<dbReference type="InterPro" id="IPR036291">
    <property type="entry name" value="NAD(P)-bd_dom_sf"/>
</dbReference>
<comment type="cofactor">
    <cofactor evidence="2 9">
        <name>NAD(+)</name>
        <dbReference type="ChEBI" id="CHEBI:57540"/>
    </cofactor>
</comment>
<dbReference type="RefSeq" id="WP_085897149.1">
    <property type="nucleotide sequence ID" value="NZ_FWFY01000009.1"/>
</dbReference>
<reference evidence="12 13" key="1">
    <citation type="submission" date="2017-03" db="EMBL/GenBank/DDBJ databases">
        <authorList>
            <person name="Afonso C.L."/>
            <person name="Miller P.J."/>
            <person name="Scott M.A."/>
            <person name="Spackman E."/>
            <person name="Goraichik I."/>
            <person name="Dimitrov K.M."/>
            <person name="Suarez D.L."/>
            <person name="Swayne D.E."/>
        </authorList>
    </citation>
    <scope>NUCLEOTIDE SEQUENCE [LARGE SCALE GENOMIC DNA]</scope>
    <source>
        <strain evidence="12 13">CECT 8367</strain>
    </source>
</reference>
<evidence type="ECO:0000256" key="6">
    <source>
        <dbReference type="ARBA" id="ARBA00018569"/>
    </source>
</evidence>
<accession>A0A1X6ZRD4</accession>
<comment type="subunit">
    <text evidence="9">Homodimer.</text>
</comment>
<dbReference type="InterPro" id="IPR005886">
    <property type="entry name" value="UDP_G4E"/>
</dbReference>
<dbReference type="Gene3D" id="3.40.50.720">
    <property type="entry name" value="NAD(P)-binding Rossmann-like Domain"/>
    <property type="match status" value="1"/>
</dbReference>
<dbReference type="SUPFAM" id="SSF51735">
    <property type="entry name" value="NAD(P)-binding Rossmann-fold domains"/>
    <property type="match status" value="1"/>
</dbReference>
<dbReference type="EMBL" id="FWFY01000009">
    <property type="protein sequence ID" value="SLN59218.1"/>
    <property type="molecule type" value="Genomic_DNA"/>
</dbReference>
<gene>
    <name evidence="12" type="primary">galE_2</name>
    <name evidence="11" type="ORF">CLV79_10961</name>
    <name evidence="12" type="ORF">LOS8367_02836</name>
</gene>
<comment type="similarity">
    <text evidence="4 9">Belongs to the NAD(P)-dependent epimerase/dehydratase family.</text>
</comment>
<reference evidence="11 14" key="2">
    <citation type="submission" date="2018-03" db="EMBL/GenBank/DDBJ databases">
        <title>Genomic Encyclopedia of Archaeal and Bacterial Type Strains, Phase II (KMG-II): from individual species to whole genera.</title>
        <authorList>
            <person name="Goeker M."/>
        </authorList>
    </citation>
    <scope>NUCLEOTIDE SEQUENCE [LARGE SCALE GENOMIC DNA]</scope>
    <source>
        <strain evidence="11 14">DSM 29956</strain>
    </source>
</reference>
<name>A0A1X6ZRD4_9RHOB</name>
<dbReference type="EMBL" id="PYGB01000009">
    <property type="protein sequence ID" value="PSK84088.1"/>
    <property type="molecule type" value="Genomic_DNA"/>
</dbReference>
<dbReference type="CDD" id="cd05247">
    <property type="entry name" value="UDP_G4E_1_SDR_e"/>
    <property type="match status" value="1"/>
</dbReference>
<dbReference type="Pfam" id="PF16363">
    <property type="entry name" value="GDP_Man_Dehyd"/>
    <property type="match status" value="1"/>
</dbReference>
<dbReference type="UniPathway" id="UPA00214"/>
<protein>
    <recommendedName>
        <fullName evidence="6 9">UDP-glucose 4-epimerase</fullName>
        <ecNumber evidence="5 9">5.1.3.2</ecNumber>
    </recommendedName>
</protein>
<keyword evidence="9" id="KW-0119">Carbohydrate metabolism</keyword>